<name>X1GLF6_9ZZZZ</name>
<dbReference type="Gene3D" id="3.40.50.300">
    <property type="entry name" value="P-loop containing nucleotide triphosphate hydrolases"/>
    <property type="match status" value="1"/>
</dbReference>
<dbReference type="Pfam" id="PF00005">
    <property type="entry name" value="ABC_tran"/>
    <property type="match status" value="1"/>
</dbReference>
<evidence type="ECO:0000259" key="2">
    <source>
        <dbReference type="Pfam" id="PF00005"/>
    </source>
</evidence>
<feature type="non-terminal residue" evidence="3">
    <location>
        <position position="73"/>
    </location>
</feature>
<dbReference type="GO" id="GO:0016887">
    <property type="term" value="F:ATP hydrolysis activity"/>
    <property type="evidence" value="ECO:0007669"/>
    <property type="project" value="InterPro"/>
</dbReference>
<sequence>MIRLNKVSRAWGDDFALHDIDLEINKGEYFVVLGPTGSGKTLLLELLAGFYMPDRGRIEISGNDMTFLQPEER</sequence>
<keyword evidence="1" id="KW-0813">Transport</keyword>
<dbReference type="SUPFAM" id="SSF52540">
    <property type="entry name" value="P-loop containing nucleoside triphosphate hydrolases"/>
    <property type="match status" value="1"/>
</dbReference>
<dbReference type="PANTHER" id="PTHR42781:SF4">
    <property type="entry name" value="SPERMIDINE_PUTRESCINE IMPORT ATP-BINDING PROTEIN POTA"/>
    <property type="match status" value="1"/>
</dbReference>
<gene>
    <name evidence="3" type="ORF">S03H2_19482</name>
</gene>
<dbReference type="InterPro" id="IPR003439">
    <property type="entry name" value="ABC_transporter-like_ATP-bd"/>
</dbReference>
<feature type="domain" description="ABC transporter" evidence="2">
    <location>
        <begin position="17"/>
        <end position="67"/>
    </location>
</feature>
<protein>
    <recommendedName>
        <fullName evidence="2">ABC transporter domain-containing protein</fullName>
    </recommendedName>
</protein>
<dbReference type="InterPro" id="IPR027417">
    <property type="entry name" value="P-loop_NTPase"/>
</dbReference>
<dbReference type="EMBL" id="BARU01010177">
    <property type="protein sequence ID" value="GAH45680.1"/>
    <property type="molecule type" value="Genomic_DNA"/>
</dbReference>
<dbReference type="GO" id="GO:0005524">
    <property type="term" value="F:ATP binding"/>
    <property type="evidence" value="ECO:0007669"/>
    <property type="project" value="InterPro"/>
</dbReference>
<organism evidence="3">
    <name type="scientific">marine sediment metagenome</name>
    <dbReference type="NCBI Taxonomy" id="412755"/>
    <lineage>
        <taxon>unclassified sequences</taxon>
        <taxon>metagenomes</taxon>
        <taxon>ecological metagenomes</taxon>
    </lineage>
</organism>
<dbReference type="InterPro" id="IPR050093">
    <property type="entry name" value="ABC_SmlMolc_Importer"/>
</dbReference>
<accession>X1GLF6</accession>
<reference evidence="3" key="1">
    <citation type="journal article" date="2014" name="Front. Microbiol.">
        <title>High frequency of phylogenetically diverse reductive dehalogenase-homologous genes in deep subseafloor sedimentary metagenomes.</title>
        <authorList>
            <person name="Kawai M."/>
            <person name="Futagami T."/>
            <person name="Toyoda A."/>
            <person name="Takaki Y."/>
            <person name="Nishi S."/>
            <person name="Hori S."/>
            <person name="Arai W."/>
            <person name="Tsubouchi T."/>
            <person name="Morono Y."/>
            <person name="Uchiyama I."/>
            <person name="Ito T."/>
            <person name="Fujiyama A."/>
            <person name="Inagaki F."/>
            <person name="Takami H."/>
        </authorList>
    </citation>
    <scope>NUCLEOTIDE SEQUENCE</scope>
    <source>
        <strain evidence="3">Expedition CK06-06</strain>
    </source>
</reference>
<dbReference type="AlphaFoldDB" id="X1GLF6"/>
<comment type="caution">
    <text evidence="3">The sequence shown here is derived from an EMBL/GenBank/DDBJ whole genome shotgun (WGS) entry which is preliminary data.</text>
</comment>
<dbReference type="PANTHER" id="PTHR42781">
    <property type="entry name" value="SPERMIDINE/PUTRESCINE IMPORT ATP-BINDING PROTEIN POTA"/>
    <property type="match status" value="1"/>
</dbReference>
<proteinExistence type="predicted"/>
<evidence type="ECO:0000313" key="3">
    <source>
        <dbReference type="EMBL" id="GAH45680.1"/>
    </source>
</evidence>
<evidence type="ECO:0000256" key="1">
    <source>
        <dbReference type="ARBA" id="ARBA00022448"/>
    </source>
</evidence>